<accession>A0A841SGZ3</accession>
<protein>
    <submittedName>
        <fullName evidence="3">Pyruvate,water dikinase</fullName>
        <ecNumber evidence="3">2.7.9.2</ecNumber>
    </submittedName>
</protein>
<feature type="domain" description="PEP-utilising enzyme mobile" evidence="1">
    <location>
        <begin position="237"/>
        <end position="307"/>
    </location>
</feature>
<dbReference type="Gene3D" id="3.50.30.10">
    <property type="entry name" value="Phosphohistidine domain"/>
    <property type="match status" value="1"/>
</dbReference>
<dbReference type="RefSeq" id="WP_337796455.1">
    <property type="nucleotide sequence ID" value="NZ_BAAAGT010000012.1"/>
</dbReference>
<gene>
    <name evidence="3" type="ORF">HNR71_004272</name>
</gene>
<evidence type="ECO:0000313" key="4">
    <source>
        <dbReference type="Proteomes" id="UP000553957"/>
    </source>
</evidence>
<dbReference type="PANTHER" id="PTHR43615">
    <property type="entry name" value="PHOSPHOENOLPYRUVATE SYNTHASE-RELATED"/>
    <property type="match status" value="1"/>
</dbReference>
<dbReference type="EC" id="2.7.9.2" evidence="3"/>
<dbReference type="Proteomes" id="UP000553957">
    <property type="component" value="Unassembled WGS sequence"/>
</dbReference>
<reference evidence="3 4" key="1">
    <citation type="submission" date="2020-08" db="EMBL/GenBank/DDBJ databases">
        <title>Sequencing the genomes of 1000 actinobacteria strains.</title>
        <authorList>
            <person name="Klenk H.-P."/>
        </authorList>
    </citation>
    <scope>NUCLEOTIDE SEQUENCE [LARGE SCALE GENOMIC DNA]</scope>
    <source>
        <strain evidence="3 4">DSM 15626</strain>
    </source>
</reference>
<feature type="domain" description="Pyruvate phosphate dikinase AMP/ATP-binding" evidence="2">
    <location>
        <begin position="48"/>
        <end position="155"/>
    </location>
</feature>
<comment type="caution">
    <text evidence="3">The sequence shown here is derived from an EMBL/GenBank/DDBJ whole genome shotgun (WGS) entry which is preliminary data.</text>
</comment>
<dbReference type="Pfam" id="PF00391">
    <property type="entry name" value="PEP-utilizers"/>
    <property type="match status" value="1"/>
</dbReference>
<dbReference type="Gene3D" id="3.30.470.20">
    <property type="entry name" value="ATP-grasp fold, B domain"/>
    <property type="match status" value="2"/>
</dbReference>
<dbReference type="Gene3D" id="3.30.1490.20">
    <property type="entry name" value="ATP-grasp fold, A domain"/>
    <property type="match status" value="1"/>
</dbReference>
<dbReference type="InterPro" id="IPR008279">
    <property type="entry name" value="PEP-util_enz_mobile_dom"/>
</dbReference>
<evidence type="ECO:0000259" key="2">
    <source>
        <dbReference type="Pfam" id="PF01326"/>
    </source>
</evidence>
<name>A0A841SGZ3_9ACTN</name>
<dbReference type="Pfam" id="PF01326">
    <property type="entry name" value="PPDK_N"/>
    <property type="match status" value="2"/>
</dbReference>
<dbReference type="SUPFAM" id="SSF52009">
    <property type="entry name" value="Phosphohistidine domain"/>
    <property type="match status" value="1"/>
</dbReference>
<dbReference type="InterPro" id="IPR036637">
    <property type="entry name" value="Phosphohistidine_dom_sf"/>
</dbReference>
<dbReference type="PANTHER" id="PTHR43615:SF1">
    <property type="entry name" value="PPDK_N DOMAIN-CONTAINING PROTEIN"/>
    <property type="match status" value="1"/>
</dbReference>
<dbReference type="GO" id="GO:0005524">
    <property type="term" value="F:ATP binding"/>
    <property type="evidence" value="ECO:0007669"/>
    <property type="project" value="InterPro"/>
</dbReference>
<feature type="domain" description="Pyruvate phosphate dikinase AMP/ATP-binding" evidence="2">
    <location>
        <begin position="159"/>
        <end position="208"/>
    </location>
</feature>
<dbReference type="SUPFAM" id="SSF56059">
    <property type="entry name" value="Glutathione synthetase ATP-binding domain-like"/>
    <property type="match status" value="1"/>
</dbReference>
<evidence type="ECO:0000259" key="1">
    <source>
        <dbReference type="Pfam" id="PF00391"/>
    </source>
</evidence>
<dbReference type="EMBL" id="JACHKF010000001">
    <property type="protein sequence ID" value="MBB6568635.1"/>
    <property type="molecule type" value="Genomic_DNA"/>
</dbReference>
<keyword evidence="3" id="KW-0670">Pyruvate</keyword>
<organism evidence="3 4">
    <name type="scientific">Kribbella sandramycini</name>
    <dbReference type="NCBI Taxonomy" id="60450"/>
    <lineage>
        <taxon>Bacteria</taxon>
        <taxon>Bacillati</taxon>
        <taxon>Actinomycetota</taxon>
        <taxon>Actinomycetes</taxon>
        <taxon>Propionibacteriales</taxon>
        <taxon>Kribbellaceae</taxon>
        <taxon>Kribbella</taxon>
    </lineage>
</organism>
<proteinExistence type="predicted"/>
<evidence type="ECO:0000313" key="3">
    <source>
        <dbReference type="EMBL" id="MBB6568635.1"/>
    </source>
</evidence>
<dbReference type="InterPro" id="IPR013815">
    <property type="entry name" value="ATP_grasp_subdomain_1"/>
</dbReference>
<dbReference type="GO" id="GO:0008986">
    <property type="term" value="F:pyruvate, water dikinase activity"/>
    <property type="evidence" value="ECO:0007669"/>
    <property type="project" value="UniProtKB-EC"/>
</dbReference>
<dbReference type="InterPro" id="IPR051549">
    <property type="entry name" value="PEP_Utilizing_Enz"/>
</dbReference>
<dbReference type="InterPro" id="IPR002192">
    <property type="entry name" value="PPDK_AMP/ATP-bd"/>
</dbReference>
<keyword evidence="3" id="KW-0418">Kinase</keyword>
<dbReference type="AlphaFoldDB" id="A0A841SGZ3"/>
<keyword evidence="3" id="KW-0808">Transferase</keyword>
<sequence>MIPLQDAGAAAGPKAATLGRLLRAGFPVPPGRVVLPGAPVERVPAGLYAVRSSASTEDGVQASAAGQYETFLNVSHDDIPDRVADVRASLSSQRAVAYRGAAPAEMAVIVQQQVDADVSGVMFTGPVTEVEAFWGLGDAVVGGLVNPDAFTLTDDSIERRGSCLSDEQLRELQRIGIAVEKLLGGPQDIEFAFAQGGLWLLQARPVTAPLEGTGGSAGTATGPARVVRGADEFGRVRPGDILVCRFTDPSWTPLFGVIAGIVTETGGRLSHAAIVARERRIPAVLGVPGVLGTLRDGSRVSIDGTAGSVRQLRFETEL</sequence>